<dbReference type="PANTHER" id="PTHR30008:SF0">
    <property type="entry name" value="EXODEOXYRIBONUCLEASE 7 LARGE SUBUNIT"/>
    <property type="match status" value="1"/>
</dbReference>
<dbReference type="Pfam" id="PF02601">
    <property type="entry name" value="Exonuc_VII_L"/>
    <property type="match status" value="1"/>
</dbReference>
<dbReference type="InterPro" id="IPR003753">
    <property type="entry name" value="Exonuc_VII_L"/>
</dbReference>
<protein>
    <recommendedName>
        <fullName evidence="1">Exonuclease VII large subunit C-terminal domain-containing protein</fullName>
    </recommendedName>
</protein>
<name>A0A9D9E8T9_9SPIR</name>
<evidence type="ECO:0000313" key="3">
    <source>
        <dbReference type="Proteomes" id="UP000823633"/>
    </source>
</evidence>
<dbReference type="EMBL" id="JADIMU010000021">
    <property type="protein sequence ID" value="MBO8442762.1"/>
    <property type="molecule type" value="Genomic_DNA"/>
</dbReference>
<reference evidence="2" key="2">
    <citation type="journal article" date="2021" name="PeerJ">
        <title>Extensive microbial diversity within the chicken gut microbiome revealed by metagenomics and culture.</title>
        <authorList>
            <person name="Gilroy R."/>
            <person name="Ravi A."/>
            <person name="Getino M."/>
            <person name="Pursley I."/>
            <person name="Horton D.L."/>
            <person name="Alikhan N.F."/>
            <person name="Baker D."/>
            <person name="Gharbi K."/>
            <person name="Hall N."/>
            <person name="Watson M."/>
            <person name="Adriaenssens E.M."/>
            <person name="Foster-Nyarko E."/>
            <person name="Jarju S."/>
            <person name="Secka A."/>
            <person name="Antonio M."/>
            <person name="Oren A."/>
            <person name="Chaudhuri R.R."/>
            <person name="La Ragione R."/>
            <person name="Hildebrand F."/>
            <person name="Pallen M.J."/>
        </authorList>
    </citation>
    <scope>NUCLEOTIDE SEQUENCE</scope>
    <source>
        <strain evidence="2">11167</strain>
    </source>
</reference>
<organism evidence="2 3">
    <name type="scientific">Candidatus Aphodenecus pullistercoris</name>
    <dbReference type="NCBI Taxonomy" id="2840669"/>
    <lineage>
        <taxon>Bacteria</taxon>
        <taxon>Pseudomonadati</taxon>
        <taxon>Spirochaetota</taxon>
        <taxon>Spirochaetia</taxon>
        <taxon>Spirochaetales</taxon>
        <taxon>Candidatus Aphodenecus</taxon>
    </lineage>
</organism>
<dbReference type="Gene3D" id="1.20.120.20">
    <property type="entry name" value="Apolipoprotein"/>
    <property type="match status" value="1"/>
</dbReference>
<feature type="non-terminal residue" evidence="2">
    <location>
        <position position="1"/>
    </location>
</feature>
<dbReference type="GO" id="GO:0009318">
    <property type="term" value="C:exodeoxyribonuclease VII complex"/>
    <property type="evidence" value="ECO:0007669"/>
    <property type="project" value="InterPro"/>
</dbReference>
<dbReference type="AlphaFoldDB" id="A0A9D9E8T9"/>
<feature type="domain" description="Exonuclease VII large subunit C-terminal" evidence="1">
    <location>
        <begin position="2"/>
        <end position="259"/>
    </location>
</feature>
<dbReference type="Proteomes" id="UP000823633">
    <property type="component" value="Unassembled WGS sequence"/>
</dbReference>
<sequence length="264" mass="28707">IKAIHDSSIPVISAVGHEIDTALSDYVASRRAITPTDGASIATEGIWALRQNLAKLPQELSSLMETRTGKLSARLPSLDELGRSMRSRTGSLEMRLGYASDLARQALDSKLEDAQRRLGQCVERMEGVLGTKAAQTIGDVSRLWMEGCHAMDAALGRAQSRLERATVDEDLIMGRIGALAQRIASNWQTLSLLMAHRIGTASLSLEALRSPLEALDPRAVLKRGYAMVKREDGTIVRCAKDLGGHETMTISFADGSVRARRLED</sequence>
<dbReference type="GO" id="GO:0006308">
    <property type="term" value="P:DNA catabolic process"/>
    <property type="evidence" value="ECO:0007669"/>
    <property type="project" value="InterPro"/>
</dbReference>
<reference evidence="2" key="1">
    <citation type="submission" date="2020-10" db="EMBL/GenBank/DDBJ databases">
        <authorList>
            <person name="Gilroy R."/>
        </authorList>
    </citation>
    <scope>NUCLEOTIDE SEQUENCE</scope>
    <source>
        <strain evidence="2">11167</strain>
    </source>
</reference>
<evidence type="ECO:0000313" key="2">
    <source>
        <dbReference type="EMBL" id="MBO8442762.1"/>
    </source>
</evidence>
<evidence type="ECO:0000259" key="1">
    <source>
        <dbReference type="Pfam" id="PF02601"/>
    </source>
</evidence>
<proteinExistence type="predicted"/>
<comment type="caution">
    <text evidence="2">The sequence shown here is derived from an EMBL/GenBank/DDBJ whole genome shotgun (WGS) entry which is preliminary data.</text>
</comment>
<accession>A0A9D9E8T9</accession>
<dbReference type="GO" id="GO:0008855">
    <property type="term" value="F:exodeoxyribonuclease VII activity"/>
    <property type="evidence" value="ECO:0007669"/>
    <property type="project" value="InterPro"/>
</dbReference>
<dbReference type="InterPro" id="IPR020579">
    <property type="entry name" value="Exonuc_VII_lsu_C"/>
</dbReference>
<dbReference type="PANTHER" id="PTHR30008">
    <property type="entry name" value="EXODEOXYRIBONUCLEASE 7 LARGE SUBUNIT"/>
    <property type="match status" value="1"/>
</dbReference>
<gene>
    <name evidence="2" type="ORF">IAC42_03260</name>
</gene>